<name>A0A5P2CY24_STRVZ</name>
<gene>
    <name evidence="2" type="ORF">DEJ50_05440</name>
</gene>
<keyword evidence="2" id="KW-0503">Monooxygenase</keyword>
<dbReference type="SUPFAM" id="SSF54909">
    <property type="entry name" value="Dimeric alpha+beta barrel"/>
    <property type="match status" value="2"/>
</dbReference>
<protein>
    <submittedName>
        <fullName evidence="2">Antibiotic biosynthesis monooxygenase</fullName>
    </submittedName>
</protein>
<dbReference type="AlphaFoldDB" id="A0A5P2CY24"/>
<evidence type="ECO:0000259" key="1">
    <source>
        <dbReference type="Pfam" id="PF03992"/>
    </source>
</evidence>
<dbReference type="Pfam" id="PF03992">
    <property type="entry name" value="ABM"/>
    <property type="match status" value="1"/>
</dbReference>
<proteinExistence type="predicted"/>
<dbReference type="OrthoDB" id="1493813at2"/>
<evidence type="ECO:0000313" key="2">
    <source>
        <dbReference type="EMBL" id="QES47353.1"/>
    </source>
</evidence>
<dbReference type="Gene3D" id="3.30.70.100">
    <property type="match status" value="2"/>
</dbReference>
<organism evidence="2 3">
    <name type="scientific">Streptomyces venezuelae</name>
    <dbReference type="NCBI Taxonomy" id="54571"/>
    <lineage>
        <taxon>Bacteria</taxon>
        <taxon>Bacillati</taxon>
        <taxon>Actinomycetota</taxon>
        <taxon>Actinomycetes</taxon>
        <taxon>Kitasatosporales</taxon>
        <taxon>Streptomycetaceae</taxon>
        <taxon>Streptomyces</taxon>
    </lineage>
</organism>
<keyword evidence="2" id="KW-0560">Oxidoreductase</keyword>
<sequence length="244" mass="26109">MSATATIQPDARPDLAHPGVGHVKASTWRVGTPERQRAAVDAIARAWQSRPWPTVGLLSYTVHIGTDGDTLLHYSQWTDEAAYEEFSRTFRDDRNAEIDAAVPGIERVELHSYTPYRSLGLGPGAGTKAPGCVVAVEAEFDGTDPGAPQAWVDLVLDALATEPAPAPGGISGTFHLGTDDRRMLNYAEWESEQAHADALAAPGRGIGSDTPEWRKVLDFPGVTGNGFRRYLPALSLAPGPESTP</sequence>
<dbReference type="RefSeq" id="WP_150206433.1">
    <property type="nucleotide sequence ID" value="NZ_CP029190.1"/>
</dbReference>
<dbReference type="InterPro" id="IPR011008">
    <property type="entry name" value="Dimeric_a/b-barrel"/>
</dbReference>
<reference evidence="2 3" key="1">
    <citation type="submission" date="2018-05" db="EMBL/GenBank/DDBJ databases">
        <title>Streptomyces venezuelae.</title>
        <authorList>
            <person name="Kim W."/>
            <person name="Lee N."/>
            <person name="Cho B.-K."/>
        </authorList>
    </citation>
    <scope>NUCLEOTIDE SEQUENCE [LARGE SCALE GENOMIC DNA]</scope>
    <source>
        <strain evidence="2 3">ATCC 21782</strain>
    </source>
</reference>
<dbReference type="Proteomes" id="UP000325211">
    <property type="component" value="Chromosome"/>
</dbReference>
<evidence type="ECO:0000313" key="3">
    <source>
        <dbReference type="Proteomes" id="UP000325211"/>
    </source>
</evidence>
<feature type="domain" description="ABM" evidence="1">
    <location>
        <begin position="134"/>
        <end position="202"/>
    </location>
</feature>
<accession>A0A5P2CY24</accession>
<dbReference type="GO" id="GO:0004497">
    <property type="term" value="F:monooxygenase activity"/>
    <property type="evidence" value="ECO:0007669"/>
    <property type="project" value="UniProtKB-KW"/>
</dbReference>
<dbReference type="InterPro" id="IPR007138">
    <property type="entry name" value="ABM_dom"/>
</dbReference>
<dbReference type="EMBL" id="CP029190">
    <property type="protein sequence ID" value="QES47353.1"/>
    <property type="molecule type" value="Genomic_DNA"/>
</dbReference>